<evidence type="ECO:0000313" key="2">
    <source>
        <dbReference type="Proteomes" id="UP000626109"/>
    </source>
</evidence>
<name>A0A813K1W8_POLGL</name>
<gene>
    <name evidence="1" type="ORF">PGLA2088_LOCUS26945</name>
</gene>
<protein>
    <submittedName>
        <fullName evidence="1">Uncharacterized protein</fullName>
    </submittedName>
</protein>
<evidence type="ECO:0000313" key="1">
    <source>
        <dbReference type="EMBL" id="CAE8690424.1"/>
    </source>
</evidence>
<sequence>MRFDLLYPAWLSPAGVCHADGPAASQLLGSAPGKRWFPVELDGTRFHGPWPSVASLLSRWENAGGKLSCWVLNLGAGDGRCEGGDEYDPANCLILQQGWRGVLVEGDASLAAAAGAHAAGSAGARSLAAVVSPSNVTAAVVAEVLALLNISKPE</sequence>
<proteinExistence type="predicted"/>
<accession>A0A813K1W8</accession>
<dbReference type="AlphaFoldDB" id="A0A813K1W8"/>
<dbReference type="EMBL" id="CAJNNW010027253">
    <property type="protein sequence ID" value="CAE8690424.1"/>
    <property type="molecule type" value="Genomic_DNA"/>
</dbReference>
<comment type="caution">
    <text evidence="1">The sequence shown here is derived from an EMBL/GenBank/DDBJ whole genome shotgun (WGS) entry which is preliminary data.</text>
</comment>
<organism evidence="1 2">
    <name type="scientific">Polarella glacialis</name>
    <name type="common">Dinoflagellate</name>
    <dbReference type="NCBI Taxonomy" id="89957"/>
    <lineage>
        <taxon>Eukaryota</taxon>
        <taxon>Sar</taxon>
        <taxon>Alveolata</taxon>
        <taxon>Dinophyceae</taxon>
        <taxon>Suessiales</taxon>
        <taxon>Suessiaceae</taxon>
        <taxon>Polarella</taxon>
    </lineage>
</organism>
<reference evidence="1" key="1">
    <citation type="submission" date="2021-02" db="EMBL/GenBank/DDBJ databases">
        <authorList>
            <person name="Dougan E. K."/>
            <person name="Rhodes N."/>
            <person name="Thang M."/>
            <person name="Chan C."/>
        </authorList>
    </citation>
    <scope>NUCLEOTIDE SEQUENCE</scope>
</reference>
<feature type="non-terminal residue" evidence="1">
    <location>
        <position position="154"/>
    </location>
</feature>
<dbReference type="Proteomes" id="UP000626109">
    <property type="component" value="Unassembled WGS sequence"/>
</dbReference>